<dbReference type="CDD" id="cd06257">
    <property type="entry name" value="DnaJ"/>
    <property type="match status" value="1"/>
</dbReference>
<evidence type="ECO:0000259" key="2">
    <source>
        <dbReference type="PROSITE" id="PS50076"/>
    </source>
</evidence>
<dbReference type="PANTHER" id="PTHR43096">
    <property type="entry name" value="DNAJ HOMOLOG 1, MITOCHONDRIAL-RELATED"/>
    <property type="match status" value="1"/>
</dbReference>
<feature type="compositionally biased region" description="Low complexity" evidence="1">
    <location>
        <begin position="177"/>
        <end position="193"/>
    </location>
</feature>
<dbReference type="InterPro" id="IPR036869">
    <property type="entry name" value="J_dom_sf"/>
</dbReference>
<dbReference type="SMART" id="SM00271">
    <property type="entry name" value="DnaJ"/>
    <property type="match status" value="1"/>
</dbReference>
<dbReference type="PANTHER" id="PTHR43096:SF58">
    <property type="entry name" value="CHAPERONE DNAJ-DOMAIN SUPERFAMILY PROTEIN"/>
    <property type="match status" value="1"/>
</dbReference>
<dbReference type="InterPro" id="IPR018253">
    <property type="entry name" value="DnaJ_domain_CS"/>
</dbReference>
<dbReference type="SUPFAM" id="SSF81514">
    <property type="entry name" value="Subunit X (non-heme 7 kDa protein) of cytochrome bc1 complex (Ubiquinol-cytochrome c reductase)"/>
    <property type="match status" value="1"/>
</dbReference>
<dbReference type="InterPro" id="IPR001623">
    <property type="entry name" value="DnaJ_domain"/>
</dbReference>
<feature type="region of interest" description="Disordered" evidence="1">
    <location>
        <begin position="264"/>
        <end position="347"/>
    </location>
</feature>
<reference evidence="3 4" key="1">
    <citation type="journal article" date="2024" name="Nat. Commun.">
        <title>Phylogenomics reveals the evolutionary origins of lichenization in chlorophyte algae.</title>
        <authorList>
            <person name="Puginier C."/>
            <person name="Libourel C."/>
            <person name="Otte J."/>
            <person name="Skaloud P."/>
            <person name="Haon M."/>
            <person name="Grisel S."/>
            <person name="Petersen M."/>
            <person name="Berrin J.G."/>
            <person name="Delaux P.M."/>
            <person name="Dal Grande F."/>
            <person name="Keller J."/>
        </authorList>
    </citation>
    <scope>NUCLEOTIDE SEQUENCE [LARGE SCALE GENOMIC DNA]</scope>
    <source>
        <strain evidence="3 4">SAG 2145</strain>
    </source>
</reference>
<evidence type="ECO:0000313" key="4">
    <source>
        <dbReference type="Proteomes" id="UP001438707"/>
    </source>
</evidence>
<feature type="compositionally biased region" description="Low complexity" evidence="1">
    <location>
        <begin position="201"/>
        <end position="219"/>
    </location>
</feature>
<accession>A0AAW1RZG4</accession>
<sequence>MDFYALLGVSKSATQAEIKAAFRKKALKLHPDRQAEASADQAARIAKEFEAVKDAYDTLTNDTKRALYQRTGRSSSAAGTASSTDYAHAQNPYSGRYGYAYARPQAHRTGFVVGNFRAFMQGMTRADGFFHALMAGTIVGGVLLFNVFGDTIWEQWNHGKLYKHIEEQPPSQRPGRRFQSSSSSSTSAKRPSSATGRQDAVADSAALPASSSRPAALDSQQHMARSLGSTHEHQSMLSATQTPPQIGKTEQRDLIPQSHHSMSHISLNSSNESTAHSLSSFMHPDPQPLPAAPPAAAAATSPAAAIRPSKIVSTAGQRPTLRRPRSFRQPPAARPSARGVPLRMAVI</sequence>
<protein>
    <recommendedName>
        <fullName evidence="2">J domain-containing protein</fullName>
    </recommendedName>
</protein>
<dbReference type="Proteomes" id="UP001438707">
    <property type="component" value="Unassembled WGS sequence"/>
</dbReference>
<feature type="region of interest" description="Disordered" evidence="1">
    <location>
        <begin position="167"/>
        <end position="251"/>
    </location>
</feature>
<dbReference type="Gene3D" id="1.10.287.110">
    <property type="entry name" value="DnaJ domain"/>
    <property type="match status" value="1"/>
</dbReference>
<dbReference type="AlphaFoldDB" id="A0AAW1RZG4"/>
<feature type="domain" description="J" evidence="2">
    <location>
        <begin position="2"/>
        <end position="72"/>
    </location>
</feature>
<feature type="compositionally biased region" description="Polar residues" evidence="1">
    <location>
        <begin position="264"/>
        <end position="280"/>
    </location>
</feature>
<evidence type="ECO:0000313" key="3">
    <source>
        <dbReference type="EMBL" id="KAK9838728.1"/>
    </source>
</evidence>
<dbReference type="GO" id="GO:0045275">
    <property type="term" value="C:respiratory chain complex III"/>
    <property type="evidence" value="ECO:0007669"/>
    <property type="project" value="InterPro"/>
</dbReference>
<dbReference type="Pfam" id="PF00226">
    <property type="entry name" value="DnaJ"/>
    <property type="match status" value="1"/>
</dbReference>
<gene>
    <name evidence="3" type="ORF">WJX74_002212</name>
</gene>
<organism evidence="3 4">
    <name type="scientific">Apatococcus lobatus</name>
    <dbReference type="NCBI Taxonomy" id="904363"/>
    <lineage>
        <taxon>Eukaryota</taxon>
        <taxon>Viridiplantae</taxon>
        <taxon>Chlorophyta</taxon>
        <taxon>core chlorophytes</taxon>
        <taxon>Trebouxiophyceae</taxon>
        <taxon>Chlorellales</taxon>
        <taxon>Chlorellaceae</taxon>
        <taxon>Apatococcus</taxon>
    </lineage>
</organism>
<dbReference type="PROSITE" id="PS00636">
    <property type="entry name" value="DNAJ_1"/>
    <property type="match status" value="1"/>
</dbReference>
<dbReference type="InterPro" id="IPR036656">
    <property type="entry name" value="QCR9_sf"/>
</dbReference>
<comment type="caution">
    <text evidence="3">The sequence shown here is derived from an EMBL/GenBank/DDBJ whole genome shotgun (WGS) entry which is preliminary data.</text>
</comment>
<feature type="compositionally biased region" description="Polar residues" evidence="1">
    <location>
        <begin position="220"/>
        <end position="244"/>
    </location>
</feature>
<dbReference type="GO" id="GO:0005739">
    <property type="term" value="C:mitochondrion"/>
    <property type="evidence" value="ECO:0007669"/>
    <property type="project" value="GOC"/>
</dbReference>
<evidence type="ECO:0000256" key="1">
    <source>
        <dbReference type="SAM" id="MobiDB-lite"/>
    </source>
</evidence>
<proteinExistence type="predicted"/>
<dbReference type="Gene3D" id="1.20.5.260">
    <property type="entry name" value="Cytochrome b-c1 complex subunit 9"/>
    <property type="match status" value="1"/>
</dbReference>
<name>A0AAW1RZG4_9CHLO</name>
<dbReference type="GO" id="GO:0051082">
    <property type="term" value="F:unfolded protein binding"/>
    <property type="evidence" value="ECO:0007669"/>
    <property type="project" value="TreeGrafter"/>
</dbReference>
<feature type="compositionally biased region" description="Low complexity" evidence="1">
    <location>
        <begin position="294"/>
        <end position="308"/>
    </location>
</feature>
<keyword evidence="4" id="KW-1185">Reference proteome</keyword>
<dbReference type="GO" id="GO:0006122">
    <property type="term" value="P:mitochondrial electron transport, ubiquinol to cytochrome c"/>
    <property type="evidence" value="ECO:0007669"/>
    <property type="project" value="InterPro"/>
</dbReference>
<dbReference type="SUPFAM" id="SSF46565">
    <property type="entry name" value="Chaperone J-domain"/>
    <property type="match status" value="1"/>
</dbReference>
<dbReference type="PROSITE" id="PS50076">
    <property type="entry name" value="DNAJ_2"/>
    <property type="match status" value="1"/>
</dbReference>
<dbReference type="EMBL" id="JALJOS010000005">
    <property type="protein sequence ID" value="KAK9838728.1"/>
    <property type="molecule type" value="Genomic_DNA"/>
</dbReference>
<dbReference type="GO" id="GO:0042026">
    <property type="term" value="P:protein refolding"/>
    <property type="evidence" value="ECO:0007669"/>
    <property type="project" value="TreeGrafter"/>
</dbReference>
<dbReference type="PRINTS" id="PR00625">
    <property type="entry name" value="JDOMAIN"/>
</dbReference>